<evidence type="ECO:0000313" key="2">
    <source>
        <dbReference type="EMBL" id="CAA9468235.1"/>
    </source>
</evidence>
<sequence length="327" mass="36109">DRRSRDLPGRAARFGLVRAGRAGRSLSRRVRRRLDRLVPPVGGGVHGRRPRVRAARAGGRGRGPCPSAPEARALRRHPVLRPAPGPVHRRDRRRRLLGDPRLRRARLRGDRASRRGAGPRDDPQPARDAARPPASRSRRHPACHPRPRRRRRRAGGGRRGQRRRRDRGRGLRRSPERVAAHLRALSPCDRLPACDGAPASDAGPADGRTGHRRRGVPLPARRPGPCAAHPGAGRRLPRPAREHPQRQPDAGDQGARGGLDRPERGDQEDLRLGGHPLRADAGRNHLRHELPQHARARLALRLSVRAGADAAGLRDPASRLQPARLDL</sequence>
<dbReference type="EMBL" id="CADCVL010000084">
    <property type="protein sequence ID" value="CAA9468235.1"/>
    <property type="molecule type" value="Genomic_DNA"/>
</dbReference>
<feature type="non-terminal residue" evidence="2">
    <location>
        <position position="327"/>
    </location>
</feature>
<feature type="region of interest" description="Disordered" evidence="1">
    <location>
        <begin position="307"/>
        <end position="327"/>
    </location>
</feature>
<evidence type="ECO:0000256" key="1">
    <source>
        <dbReference type="SAM" id="MobiDB-lite"/>
    </source>
</evidence>
<gene>
    <name evidence="2" type="ORF">AVDCRST_MAG65-512</name>
</gene>
<protein>
    <submittedName>
        <fullName evidence="2">Magnesium and cobalt transport protein CorA</fullName>
    </submittedName>
</protein>
<feature type="compositionally biased region" description="Basic residues" evidence="1">
    <location>
        <begin position="136"/>
        <end position="172"/>
    </location>
</feature>
<feature type="compositionally biased region" description="Basic and acidic residues" evidence="1">
    <location>
        <begin position="258"/>
        <end position="292"/>
    </location>
</feature>
<dbReference type="AlphaFoldDB" id="A0A6J4R9T3"/>
<feature type="compositionally biased region" description="Low complexity" evidence="1">
    <location>
        <begin position="193"/>
        <end position="207"/>
    </location>
</feature>
<organism evidence="2">
    <name type="scientific">uncultured Solirubrobacteraceae bacterium</name>
    <dbReference type="NCBI Taxonomy" id="1162706"/>
    <lineage>
        <taxon>Bacteria</taxon>
        <taxon>Bacillati</taxon>
        <taxon>Actinomycetota</taxon>
        <taxon>Thermoleophilia</taxon>
        <taxon>Solirubrobacterales</taxon>
        <taxon>Solirubrobacteraceae</taxon>
        <taxon>environmental samples</taxon>
    </lineage>
</organism>
<feature type="non-terminal residue" evidence="2">
    <location>
        <position position="1"/>
    </location>
</feature>
<name>A0A6J4R9T3_9ACTN</name>
<proteinExistence type="predicted"/>
<reference evidence="2" key="1">
    <citation type="submission" date="2020-02" db="EMBL/GenBank/DDBJ databases">
        <authorList>
            <person name="Meier V. D."/>
        </authorList>
    </citation>
    <scope>NUCLEOTIDE SEQUENCE</scope>
    <source>
        <strain evidence="2">AVDCRST_MAG65</strain>
    </source>
</reference>
<feature type="compositionally biased region" description="Basic and acidic residues" evidence="1">
    <location>
        <begin position="96"/>
        <end position="130"/>
    </location>
</feature>
<accession>A0A6J4R9T3</accession>
<feature type="region of interest" description="Disordered" evidence="1">
    <location>
        <begin position="37"/>
        <end position="292"/>
    </location>
</feature>